<dbReference type="AlphaFoldDB" id="A0A367G3U9"/>
<dbReference type="EMBL" id="PSQG01000006">
    <property type="protein sequence ID" value="RCH44893.1"/>
    <property type="molecule type" value="Genomic_DNA"/>
</dbReference>
<evidence type="ECO:0000313" key="2">
    <source>
        <dbReference type="Proteomes" id="UP000253208"/>
    </source>
</evidence>
<organism evidence="1 2">
    <name type="scientific">Blautia obeum</name>
    <dbReference type="NCBI Taxonomy" id="40520"/>
    <lineage>
        <taxon>Bacteria</taxon>
        <taxon>Bacillati</taxon>
        <taxon>Bacillota</taxon>
        <taxon>Clostridia</taxon>
        <taxon>Lachnospirales</taxon>
        <taxon>Lachnospiraceae</taxon>
        <taxon>Blautia</taxon>
    </lineage>
</organism>
<accession>A0A367G3U9</accession>
<evidence type="ECO:0000313" key="1">
    <source>
        <dbReference type="EMBL" id="RCH44893.1"/>
    </source>
</evidence>
<sequence length="100" mass="11169">MRKASVNFKSGALYTKDGRKLADIDGGVTEWCVPITAENQAKLVAMVARNATGTFESKLHIDRLDALSLLYGMRITNNWLKMHGGIMSRNGGKKKKRRLF</sequence>
<reference evidence="1 2" key="1">
    <citation type="submission" date="2018-02" db="EMBL/GenBank/DDBJ databases">
        <title>Complete genome sequencing of Faecalibacterium prausnitzii strains isolated from the human gut.</title>
        <authorList>
            <person name="Fitzgerald B.C."/>
            <person name="Shkoporov A.N."/>
            <person name="Ross P.R."/>
            <person name="Hill C."/>
        </authorList>
    </citation>
    <scope>NUCLEOTIDE SEQUENCE [LARGE SCALE GENOMIC DNA]</scope>
    <source>
        <strain evidence="1 2">APC942/31-1</strain>
    </source>
</reference>
<gene>
    <name evidence="1" type="ORF">C4886_05435</name>
</gene>
<name>A0A367G3U9_9FIRM</name>
<dbReference type="Proteomes" id="UP000253208">
    <property type="component" value="Unassembled WGS sequence"/>
</dbReference>
<proteinExistence type="predicted"/>
<comment type="caution">
    <text evidence="1">The sequence shown here is derived from an EMBL/GenBank/DDBJ whole genome shotgun (WGS) entry which is preliminary data.</text>
</comment>
<dbReference type="RefSeq" id="WP_114001891.1">
    <property type="nucleotide sequence ID" value="NZ_PSQG01000006.1"/>
</dbReference>
<protein>
    <submittedName>
        <fullName evidence="1">Uncharacterized protein</fullName>
    </submittedName>
</protein>